<dbReference type="Pfam" id="PF13349">
    <property type="entry name" value="DUF4097"/>
    <property type="match status" value="1"/>
</dbReference>
<sequence length="340" mass="39496">MKRHQKMSTILISIIMIIILCISICYTLGGKPAILNSNLLHRVYDNESRISKNLKLDKFNSIKIDADLDFIEIVKSNEYKVQLDYSERYNNLTCKVENEKLIIKENDRKKYNSHVNLGISEHKINSVTICLPEDVYLNDIVIYSSNSDITFKDVKSKIIYLESNYGDIDLNKVTSTSFYINSRYSNIYMKDIMCKELFTQDEYGSLEITNISANSLETFLKNVDIIINNSSIDEIFKIKNQHGNTEIKKCDFRKFESNIKKGNLNIIYSDSNNFKIENKEGNIYFKSNNKETFYNFYLSCEEGNIYLNEEKIGNNMYKDNNALTSVNVFCDKGNININLD</sequence>
<organism evidence="3 4">
    <name type="scientific">Romboutsia maritimum</name>
    <dbReference type="NCBI Taxonomy" id="2020948"/>
    <lineage>
        <taxon>Bacteria</taxon>
        <taxon>Bacillati</taxon>
        <taxon>Bacillota</taxon>
        <taxon>Clostridia</taxon>
        <taxon>Peptostreptococcales</taxon>
        <taxon>Peptostreptococcaceae</taxon>
        <taxon>Romboutsia</taxon>
    </lineage>
</organism>
<evidence type="ECO:0000313" key="3">
    <source>
        <dbReference type="EMBL" id="RDY24262.1"/>
    </source>
</evidence>
<accession>A0A371IUV1</accession>
<keyword evidence="1" id="KW-0812">Transmembrane</keyword>
<feature type="domain" description="DUF4097" evidence="2">
    <location>
        <begin position="176"/>
        <end position="338"/>
    </location>
</feature>
<evidence type="ECO:0000313" key="4">
    <source>
        <dbReference type="Proteomes" id="UP000243494"/>
    </source>
</evidence>
<dbReference type="Proteomes" id="UP000243494">
    <property type="component" value="Unassembled WGS sequence"/>
</dbReference>
<gene>
    <name evidence="3" type="ORF">CHF27_004050</name>
</gene>
<name>A0A371IUV1_9FIRM</name>
<reference evidence="3 4" key="1">
    <citation type="journal article" date="2017" name="Genome Announc.">
        <title>Draft Genome Sequence of Romboutsia maritimum sp. nov. Strain CCRI-22766(T), Isolated from Coastal Estuarine Mud.</title>
        <authorList>
            <person name="Maheux A.F."/>
            <person name="Boudreau D.K."/>
            <person name="Berube E."/>
            <person name="Boissinot M."/>
            <person name="Raymond F."/>
            <person name="Brodeur S."/>
            <person name="Corbeil J."/>
            <person name="Brightwell G."/>
            <person name="Broda D."/>
            <person name="Omar R.F."/>
            <person name="Bergeron M.G."/>
        </authorList>
    </citation>
    <scope>NUCLEOTIDE SEQUENCE [LARGE SCALE GENOMIC DNA]</scope>
    <source>
        <strain evidence="3 4">CCRI-22766</strain>
    </source>
</reference>
<dbReference type="Gene3D" id="2.160.20.120">
    <property type="match status" value="1"/>
</dbReference>
<keyword evidence="1" id="KW-0472">Membrane</keyword>
<dbReference type="AlphaFoldDB" id="A0A371IUV1"/>
<evidence type="ECO:0000259" key="2">
    <source>
        <dbReference type="Pfam" id="PF13349"/>
    </source>
</evidence>
<protein>
    <recommendedName>
        <fullName evidence="2">DUF4097 domain-containing protein</fullName>
    </recommendedName>
</protein>
<comment type="caution">
    <text evidence="3">The sequence shown here is derived from an EMBL/GenBank/DDBJ whole genome shotgun (WGS) entry which is preliminary data.</text>
</comment>
<evidence type="ECO:0000256" key="1">
    <source>
        <dbReference type="SAM" id="Phobius"/>
    </source>
</evidence>
<dbReference type="InterPro" id="IPR025164">
    <property type="entry name" value="Toastrack_DUF4097"/>
</dbReference>
<dbReference type="RefSeq" id="WP_095406135.1">
    <property type="nucleotide sequence ID" value="NZ_NOJZ02000004.1"/>
</dbReference>
<dbReference type="EMBL" id="NOJZ02000004">
    <property type="protein sequence ID" value="RDY24262.1"/>
    <property type="molecule type" value="Genomic_DNA"/>
</dbReference>
<proteinExistence type="predicted"/>
<keyword evidence="1" id="KW-1133">Transmembrane helix</keyword>
<dbReference type="OrthoDB" id="9804829at2"/>
<feature type="transmembrane region" description="Helical" evidence="1">
    <location>
        <begin position="7"/>
        <end position="29"/>
    </location>
</feature>
<keyword evidence="4" id="KW-1185">Reference proteome</keyword>